<comment type="catalytic activity">
    <reaction evidence="10">
        <text>Mg(2+)(in) = Mg(2+)(out)</text>
        <dbReference type="Rhea" id="RHEA:29827"/>
        <dbReference type="ChEBI" id="CHEBI:18420"/>
    </reaction>
</comment>
<evidence type="ECO:0000256" key="6">
    <source>
        <dbReference type="ARBA" id="ARBA00022842"/>
    </source>
</evidence>
<evidence type="ECO:0000256" key="8">
    <source>
        <dbReference type="ARBA" id="ARBA00023065"/>
    </source>
</evidence>
<protein>
    <recommendedName>
        <fullName evidence="14">Magnesium transport protein CorA</fullName>
    </recommendedName>
</protein>
<dbReference type="GO" id="GO:0000287">
    <property type="term" value="F:magnesium ion binding"/>
    <property type="evidence" value="ECO:0007669"/>
    <property type="project" value="TreeGrafter"/>
</dbReference>
<comment type="caution">
    <text evidence="13">The sequence shown here is derived from an EMBL/GenBank/DDBJ whole genome shotgun (WGS) entry which is preliminary data.</text>
</comment>
<dbReference type="InterPro" id="IPR004488">
    <property type="entry name" value="Mg/Co-transport_prot_CorA"/>
</dbReference>
<dbReference type="InterPro" id="IPR045863">
    <property type="entry name" value="CorA_TM1_TM2"/>
</dbReference>
<dbReference type="NCBIfam" id="TIGR00383">
    <property type="entry name" value="corA"/>
    <property type="match status" value="1"/>
</dbReference>
<dbReference type="SUPFAM" id="SSF144083">
    <property type="entry name" value="Magnesium transport protein CorA, transmembrane region"/>
    <property type="match status" value="1"/>
</dbReference>
<dbReference type="Gene3D" id="3.30.460.20">
    <property type="entry name" value="CorA soluble domain-like"/>
    <property type="match status" value="1"/>
</dbReference>
<evidence type="ECO:0000256" key="11">
    <source>
        <dbReference type="ARBA" id="ARBA00045497"/>
    </source>
</evidence>
<evidence type="ECO:0000256" key="2">
    <source>
        <dbReference type="ARBA" id="ARBA00009765"/>
    </source>
</evidence>
<evidence type="ECO:0000256" key="9">
    <source>
        <dbReference type="ARBA" id="ARBA00023136"/>
    </source>
</evidence>
<dbReference type="Pfam" id="PF01544">
    <property type="entry name" value="CorA"/>
    <property type="match status" value="1"/>
</dbReference>
<evidence type="ECO:0000256" key="7">
    <source>
        <dbReference type="ARBA" id="ARBA00022989"/>
    </source>
</evidence>
<sequence length="364" mass="40544">MVRIPGRRRNTREKKSAKRATAIGAAPGVLVADPEAAASVFSIIGIGGGRSERHQGLSLDDALARRGEWPLFWLDCSGLADIEAVRRIGREFNLHPLALEDVVTTDQRPKCEIQADHAFFVMRMLDRAGDGEQLSVFFGEGFVLTFQERPGDSFAPVRERIAKGAPRLHAGRADYLAYALIDAVVDAYFPVVESQVARIEGLEDDILATVDEDQVPELHAVRREMLGLKRWLRPTRDALGALLRLDRPWLHAETKAYFGDVQDHVDQLIDTNDTYRDTASGLIDLHMTLSAAKTNEVINLLTIISTIFIPLGFLAGVWGMNFNPEISRWNMPLTQSPYGYPVALGVMAAIAAGLLVYFRRRRWL</sequence>
<evidence type="ECO:0000256" key="12">
    <source>
        <dbReference type="SAM" id="Phobius"/>
    </source>
</evidence>
<evidence type="ECO:0000256" key="5">
    <source>
        <dbReference type="ARBA" id="ARBA00022692"/>
    </source>
</evidence>
<dbReference type="CDD" id="cd12828">
    <property type="entry name" value="TmCorA-like_1"/>
    <property type="match status" value="1"/>
</dbReference>
<evidence type="ECO:0000256" key="10">
    <source>
        <dbReference type="ARBA" id="ARBA00034269"/>
    </source>
</evidence>
<dbReference type="GO" id="GO:0015087">
    <property type="term" value="F:cobalt ion transmembrane transporter activity"/>
    <property type="evidence" value="ECO:0007669"/>
    <property type="project" value="InterPro"/>
</dbReference>
<dbReference type="Gene3D" id="1.20.58.340">
    <property type="entry name" value="Magnesium transport protein CorA, transmembrane region"/>
    <property type="match status" value="2"/>
</dbReference>
<keyword evidence="7 12" id="KW-1133">Transmembrane helix</keyword>
<keyword evidence="8" id="KW-0406">Ion transport</keyword>
<keyword evidence="3" id="KW-0813">Transport</keyword>
<feature type="transmembrane region" description="Helical" evidence="12">
    <location>
        <begin position="338"/>
        <end position="358"/>
    </location>
</feature>
<comment type="subcellular location">
    <subcellularLocation>
        <location evidence="1">Cell membrane</location>
        <topology evidence="1">Multi-pass membrane protein</topology>
    </subcellularLocation>
</comment>
<name>A0A0F9WI11_9ZZZZ</name>
<dbReference type="GO" id="GO:0005886">
    <property type="term" value="C:plasma membrane"/>
    <property type="evidence" value="ECO:0007669"/>
    <property type="project" value="UniProtKB-SubCell"/>
</dbReference>
<keyword evidence="9 12" id="KW-0472">Membrane</keyword>
<evidence type="ECO:0000256" key="3">
    <source>
        <dbReference type="ARBA" id="ARBA00022448"/>
    </source>
</evidence>
<comment type="similarity">
    <text evidence="2">Belongs to the CorA metal ion transporter (MIT) (TC 1.A.35) family.</text>
</comment>
<dbReference type="InterPro" id="IPR045861">
    <property type="entry name" value="CorA_cytoplasmic_dom"/>
</dbReference>
<dbReference type="GO" id="GO:0050897">
    <property type="term" value="F:cobalt ion binding"/>
    <property type="evidence" value="ECO:0007669"/>
    <property type="project" value="TreeGrafter"/>
</dbReference>
<evidence type="ECO:0000256" key="4">
    <source>
        <dbReference type="ARBA" id="ARBA00022475"/>
    </source>
</evidence>
<evidence type="ECO:0000313" key="13">
    <source>
        <dbReference type="EMBL" id="KKN78053.1"/>
    </source>
</evidence>
<comment type="function">
    <text evidence="11">Mediates influx of magnesium ions. Alternates between open and closed states. Activated by low cytoplasmic Mg(2+) levels. Inactive when cytoplasmic Mg(2+) levels are high.</text>
</comment>
<dbReference type="GO" id="GO:0015095">
    <property type="term" value="F:magnesium ion transmembrane transporter activity"/>
    <property type="evidence" value="ECO:0007669"/>
    <property type="project" value="InterPro"/>
</dbReference>
<dbReference type="EMBL" id="LAZR01000269">
    <property type="protein sequence ID" value="KKN78053.1"/>
    <property type="molecule type" value="Genomic_DNA"/>
</dbReference>
<keyword evidence="4" id="KW-1003">Cell membrane</keyword>
<dbReference type="SUPFAM" id="SSF143865">
    <property type="entry name" value="CorA soluble domain-like"/>
    <property type="match status" value="1"/>
</dbReference>
<dbReference type="FunFam" id="1.20.58.340:FF:000004">
    <property type="entry name" value="Magnesium transport protein CorA"/>
    <property type="match status" value="1"/>
</dbReference>
<evidence type="ECO:0000256" key="1">
    <source>
        <dbReference type="ARBA" id="ARBA00004651"/>
    </source>
</evidence>
<keyword evidence="6" id="KW-0460">Magnesium</keyword>
<accession>A0A0F9WI11</accession>
<keyword evidence="5 12" id="KW-0812">Transmembrane</keyword>
<organism evidence="13">
    <name type="scientific">marine sediment metagenome</name>
    <dbReference type="NCBI Taxonomy" id="412755"/>
    <lineage>
        <taxon>unclassified sequences</taxon>
        <taxon>metagenomes</taxon>
        <taxon>ecological metagenomes</taxon>
    </lineage>
</organism>
<dbReference type="PANTHER" id="PTHR46494">
    <property type="entry name" value="CORA FAMILY METAL ION TRANSPORTER (EUROFUNG)"/>
    <property type="match status" value="1"/>
</dbReference>
<dbReference type="PANTHER" id="PTHR46494:SF1">
    <property type="entry name" value="CORA FAMILY METAL ION TRANSPORTER (EUROFUNG)"/>
    <property type="match status" value="1"/>
</dbReference>
<feature type="transmembrane region" description="Helical" evidence="12">
    <location>
        <begin position="297"/>
        <end position="318"/>
    </location>
</feature>
<evidence type="ECO:0008006" key="14">
    <source>
        <dbReference type="Google" id="ProtNLM"/>
    </source>
</evidence>
<gene>
    <name evidence="13" type="ORF">LCGC14_0353960</name>
</gene>
<dbReference type="AlphaFoldDB" id="A0A0F9WI11"/>
<proteinExistence type="inferred from homology"/>
<reference evidence="13" key="1">
    <citation type="journal article" date="2015" name="Nature">
        <title>Complex archaea that bridge the gap between prokaryotes and eukaryotes.</title>
        <authorList>
            <person name="Spang A."/>
            <person name="Saw J.H."/>
            <person name="Jorgensen S.L."/>
            <person name="Zaremba-Niedzwiedzka K."/>
            <person name="Martijn J."/>
            <person name="Lind A.E."/>
            <person name="van Eijk R."/>
            <person name="Schleper C."/>
            <person name="Guy L."/>
            <person name="Ettema T.J."/>
        </authorList>
    </citation>
    <scope>NUCLEOTIDE SEQUENCE</scope>
</reference>
<dbReference type="InterPro" id="IPR002523">
    <property type="entry name" value="MgTranspt_CorA/ZnTranspt_ZntB"/>
</dbReference>